<reference evidence="1 2" key="1">
    <citation type="submission" date="2016-10" db="EMBL/GenBank/DDBJ databases">
        <authorList>
            <person name="de Groot N.N."/>
        </authorList>
    </citation>
    <scope>NUCLEOTIDE SEQUENCE [LARGE SCALE GENOMIC DNA]</scope>
    <source>
        <strain evidence="1 2">CGMCC 1.10434</strain>
    </source>
</reference>
<dbReference type="InterPro" id="IPR054224">
    <property type="entry name" value="DUF6944"/>
</dbReference>
<keyword evidence="2" id="KW-1185">Reference proteome</keyword>
<organism evidence="1 2">
    <name type="scientific">Amphibacillus marinus</name>
    <dbReference type="NCBI Taxonomy" id="872970"/>
    <lineage>
        <taxon>Bacteria</taxon>
        <taxon>Bacillati</taxon>
        <taxon>Bacillota</taxon>
        <taxon>Bacilli</taxon>
        <taxon>Bacillales</taxon>
        <taxon>Bacillaceae</taxon>
        <taxon>Amphibacillus</taxon>
    </lineage>
</organism>
<dbReference type="OrthoDB" id="2869857at2"/>
<accession>A0A1H8K8M5</accession>
<protein>
    <submittedName>
        <fullName evidence="1">Uncharacterized protein</fullName>
    </submittedName>
</protein>
<dbReference type="Pfam" id="PF22116">
    <property type="entry name" value="DUF6944"/>
    <property type="match status" value="1"/>
</dbReference>
<dbReference type="AlphaFoldDB" id="A0A1H8K8M5"/>
<sequence>MAETDEKELNQLGALIIAFGTTISSAAETINLAEDQFDNDLLSIIGDGFQAFGAFLLGVTTFPDWLSFFGNWADGIGAATAAVGVALNRYDVIEDEEGTRLIILGDSLQTIGAGMATLSNYELEAYDFMVGNAAQSFGAGLKAVGAVVVESDSLQVGQFIVTAGTIIQALGANYVAGLELRE</sequence>
<evidence type="ECO:0000313" key="2">
    <source>
        <dbReference type="Proteomes" id="UP000199300"/>
    </source>
</evidence>
<proteinExistence type="predicted"/>
<name>A0A1H8K8M5_9BACI</name>
<gene>
    <name evidence="1" type="ORF">SAMN04488134_102203</name>
</gene>
<dbReference type="STRING" id="872970.SAMN04488134_102203"/>
<evidence type="ECO:0000313" key="1">
    <source>
        <dbReference type="EMBL" id="SEN89051.1"/>
    </source>
</evidence>
<dbReference type="Proteomes" id="UP000199300">
    <property type="component" value="Unassembled WGS sequence"/>
</dbReference>
<dbReference type="EMBL" id="FODJ01000002">
    <property type="protein sequence ID" value="SEN89051.1"/>
    <property type="molecule type" value="Genomic_DNA"/>
</dbReference>
<dbReference type="RefSeq" id="WP_091495427.1">
    <property type="nucleotide sequence ID" value="NZ_FODJ01000002.1"/>
</dbReference>